<dbReference type="EMBL" id="MN739535">
    <property type="protein sequence ID" value="QHT11544.1"/>
    <property type="molecule type" value="Genomic_DNA"/>
</dbReference>
<sequence length="185" mass="21154">MATKKVGFLSGMLRNVTSRIPGMSRMSKISRVQPTAIPTGAIVDELSELTRSRRESRRKSRRESRTKTPAERADERKEKAAIIAAERKEKSAKIAAERNEKARIRASRPKEPSPEAQEFLNQYHQSLATINRCSREMKRLKTESDAKALEVMEEVEEAKAMLDKIKEKKGGKKSRTHRKPKRARK</sequence>
<reference evidence="2" key="1">
    <citation type="journal article" date="2020" name="Nature">
        <title>Giant virus diversity and host interactions through global metagenomics.</title>
        <authorList>
            <person name="Schulz F."/>
            <person name="Roux S."/>
            <person name="Paez-Espino D."/>
            <person name="Jungbluth S."/>
            <person name="Walsh D.A."/>
            <person name="Denef V.J."/>
            <person name="McMahon K.D."/>
            <person name="Konstantinidis K.T."/>
            <person name="Eloe-Fadrosh E.A."/>
            <person name="Kyrpides N.C."/>
            <person name="Woyke T."/>
        </authorList>
    </citation>
    <scope>NUCLEOTIDE SEQUENCE</scope>
    <source>
        <strain evidence="2">GVMAG-M-3300023174-116</strain>
    </source>
</reference>
<feature type="compositionally biased region" description="Basic residues" evidence="1">
    <location>
        <begin position="169"/>
        <end position="185"/>
    </location>
</feature>
<organism evidence="2">
    <name type="scientific">viral metagenome</name>
    <dbReference type="NCBI Taxonomy" id="1070528"/>
    <lineage>
        <taxon>unclassified sequences</taxon>
        <taxon>metagenomes</taxon>
        <taxon>organismal metagenomes</taxon>
    </lineage>
</organism>
<accession>A0A6C0D5Z9</accession>
<proteinExistence type="predicted"/>
<feature type="compositionally biased region" description="Basic and acidic residues" evidence="1">
    <location>
        <begin position="63"/>
        <end position="113"/>
    </location>
</feature>
<dbReference type="AlphaFoldDB" id="A0A6C0D5Z9"/>
<evidence type="ECO:0000256" key="1">
    <source>
        <dbReference type="SAM" id="MobiDB-lite"/>
    </source>
</evidence>
<name>A0A6C0D5Z9_9ZZZZ</name>
<evidence type="ECO:0000313" key="2">
    <source>
        <dbReference type="EMBL" id="QHT11544.1"/>
    </source>
</evidence>
<protein>
    <submittedName>
        <fullName evidence="2">Uncharacterized protein</fullName>
    </submittedName>
</protein>
<feature type="region of interest" description="Disordered" evidence="1">
    <location>
        <begin position="163"/>
        <end position="185"/>
    </location>
</feature>
<feature type="region of interest" description="Disordered" evidence="1">
    <location>
        <begin position="32"/>
        <end position="116"/>
    </location>
</feature>